<dbReference type="RefSeq" id="XP_023930660.1">
    <property type="nucleotide sequence ID" value="XM_024074892.1"/>
</dbReference>
<dbReference type="Proteomes" id="UP000085678">
    <property type="component" value="Unplaced"/>
</dbReference>
<dbReference type="GO" id="GO:0005634">
    <property type="term" value="C:nucleus"/>
    <property type="evidence" value="ECO:0007669"/>
    <property type="project" value="TreeGrafter"/>
</dbReference>
<dbReference type="KEGG" id="lak:106168653"/>
<dbReference type="FunFam" id="1.10.1170.10:FF:000003">
    <property type="entry name" value="E3 ubiquitin-protein ligase XIAP"/>
    <property type="match status" value="1"/>
</dbReference>
<dbReference type="PROSITE" id="PS01282">
    <property type="entry name" value="BIR_REPEAT_1"/>
    <property type="match status" value="1"/>
</dbReference>
<comment type="similarity">
    <text evidence="1">Belongs to the IAP family.</text>
</comment>
<keyword evidence="4 6" id="KW-0863">Zinc-finger</keyword>
<keyword evidence="3" id="KW-0479">Metal-binding</keyword>
<dbReference type="FunCoup" id="A0A2R2MKD5">
    <property type="interactions" value="437"/>
</dbReference>
<evidence type="ECO:0000259" key="8">
    <source>
        <dbReference type="PROSITE" id="PS50089"/>
    </source>
</evidence>
<gene>
    <name evidence="10" type="primary">LOC106168653</name>
</gene>
<dbReference type="GO" id="GO:0043066">
    <property type="term" value="P:negative regulation of apoptotic process"/>
    <property type="evidence" value="ECO:0007669"/>
    <property type="project" value="TreeGrafter"/>
</dbReference>
<dbReference type="STRING" id="7574.A0A2R2MKD5"/>
<evidence type="ECO:0000313" key="10">
    <source>
        <dbReference type="RefSeq" id="XP_023930660.1"/>
    </source>
</evidence>
<dbReference type="SMART" id="SM00184">
    <property type="entry name" value="RING"/>
    <property type="match status" value="1"/>
</dbReference>
<dbReference type="SUPFAM" id="SSF57924">
    <property type="entry name" value="Inhibitor of apoptosis (IAP) repeat"/>
    <property type="match status" value="2"/>
</dbReference>
<sequence>MCNPDSISINVFAVPSDDYVDLQADNPPFQTGEEYHSEAVRLSTFQSMPSLVSVPATRLARAGFYYSAEGDEVVCFSCGWRLRRRACGHDPAVEHRNFFPECPLMNGTDTENVPLFPRDDPVFNFNICDNVDPFPNLANPTSTPRDHGGNVSSLPSSQQALSRSLGISVRYVPPSSRPIGVTTAETLGILTERPRHGIHAIEDVRVRTFANWLPSRIQRPEELARAGFFYVGFGDNVKCFFCNGGLRNWAPQDDLWAEHARWFPRCGFVRLCKGDEFIRMIRKQNSPNNPPPRAQAQAQAQRPQDTKNSRLKEELTCKICMVEEVGVVFLPCGHLVACVQCAPALRNCPICRVVIKGVVRSILS</sequence>
<evidence type="ECO:0000256" key="3">
    <source>
        <dbReference type="ARBA" id="ARBA00022723"/>
    </source>
</evidence>
<feature type="region of interest" description="Disordered" evidence="7">
    <location>
        <begin position="283"/>
        <end position="307"/>
    </location>
</feature>
<evidence type="ECO:0000256" key="6">
    <source>
        <dbReference type="PROSITE-ProRule" id="PRU00175"/>
    </source>
</evidence>
<dbReference type="GO" id="GO:0008270">
    <property type="term" value="F:zinc ion binding"/>
    <property type="evidence" value="ECO:0007669"/>
    <property type="project" value="UniProtKB-KW"/>
</dbReference>
<dbReference type="InterPro" id="IPR011029">
    <property type="entry name" value="DEATH-like_dom_sf"/>
</dbReference>
<dbReference type="GO" id="GO:0031398">
    <property type="term" value="P:positive regulation of protein ubiquitination"/>
    <property type="evidence" value="ECO:0007669"/>
    <property type="project" value="TreeGrafter"/>
</dbReference>
<dbReference type="GO" id="GO:0043027">
    <property type="term" value="F:cysteine-type endopeptidase inhibitor activity involved in apoptotic process"/>
    <property type="evidence" value="ECO:0007669"/>
    <property type="project" value="TreeGrafter"/>
</dbReference>
<keyword evidence="2" id="KW-0053">Apoptosis</keyword>
<dbReference type="GO" id="GO:0005737">
    <property type="term" value="C:cytoplasm"/>
    <property type="evidence" value="ECO:0007669"/>
    <property type="project" value="TreeGrafter"/>
</dbReference>
<dbReference type="PANTHER" id="PTHR10044">
    <property type="entry name" value="INHIBITOR OF APOPTOSIS"/>
    <property type="match status" value="1"/>
</dbReference>
<evidence type="ECO:0000256" key="7">
    <source>
        <dbReference type="SAM" id="MobiDB-lite"/>
    </source>
</evidence>
<dbReference type="Pfam" id="PF13920">
    <property type="entry name" value="zf-C3HC4_3"/>
    <property type="match status" value="1"/>
</dbReference>
<dbReference type="PROSITE" id="PS50089">
    <property type="entry name" value="ZF_RING_2"/>
    <property type="match status" value="1"/>
</dbReference>
<evidence type="ECO:0000256" key="1">
    <source>
        <dbReference type="ARBA" id="ARBA00006672"/>
    </source>
</evidence>
<dbReference type="PROSITE" id="PS50143">
    <property type="entry name" value="BIR_REPEAT_2"/>
    <property type="match status" value="2"/>
</dbReference>
<dbReference type="OrthoDB" id="297881at2759"/>
<dbReference type="Pfam" id="PF00653">
    <property type="entry name" value="BIR"/>
    <property type="match status" value="2"/>
</dbReference>
<dbReference type="SMART" id="SM00238">
    <property type="entry name" value="BIR"/>
    <property type="match status" value="2"/>
</dbReference>
<accession>A0A2R2MKD5</accession>
<dbReference type="Gene3D" id="1.10.1170.10">
    <property type="entry name" value="Inhibitor Of Apoptosis Protein (2mihbC-IAP-1), Chain A"/>
    <property type="match status" value="3"/>
</dbReference>
<dbReference type="Gene3D" id="1.10.533.10">
    <property type="entry name" value="Death Domain, Fas"/>
    <property type="match status" value="1"/>
</dbReference>
<evidence type="ECO:0000256" key="5">
    <source>
        <dbReference type="ARBA" id="ARBA00022833"/>
    </source>
</evidence>
<keyword evidence="9" id="KW-1185">Reference proteome</keyword>
<dbReference type="InterPro" id="IPR001841">
    <property type="entry name" value="Znf_RING"/>
</dbReference>
<evidence type="ECO:0000313" key="9">
    <source>
        <dbReference type="Proteomes" id="UP000085678"/>
    </source>
</evidence>
<dbReference type="FunFam" id="1.10.1170.10:FF:000002">
    <property type="entry name" value="Baculoviral IAP repeat containing 7"/>
    <property type="match status" value="1"/>
</dbReference>
<dbReference type="InterPro" id="IPR001370">
    <property type="entry name" value="BIR_rpt"/>
</dbReference>
<feature type="compositionally biased region" description="Low complexity" evidence="7">
    <location>
        <begin position="294"/>
        <end position="303"/>
    </location>
</feature>
<dbReference type="GO" id="GO:0051726">
    <property type="term" value="P:regulation of cell cycle"/>
    <property type="evidence" value="ECO:0007669"/>
    <property type="project" value="TreeGrafter"/>
</dbReference>
<dbReference type="PANTHER" id="PTHR10044:SF139">
    <property type="entry name" value="DEATH-ASSOCIATED INHIBITOR OF APOPTOSIS 2"/>
    <property type="match status" value="1"/>
</dbReference>
<evidence type="ECO:0000256" key="4">
    <source>
        <dbReference type="ARBA" id="ARBA00022771"/>
    </source>
</evidence>
<organism evidence="9 10">
    <name type="scientific">Lingula anatina</name>
    <name type="common">Brachiopod</name>
    <name type="synonym">Lingula unguis</name>
    <dbReference type="NCBI Taxonomy" id="7574"/>
    <lineage>
        <taxon>Eukaryota</taxon>
        <taxon>Metazoa</taxon>
        <taxon>Spiralia</taxon>
        <taxon>Lophotrochozoa</taxon>
        <taxon>Brachiopoda</taxon>
        <taxon>Linguliformea</taxon>
        <taxon>Lingulata</taxon>
        <taxon>Lingulida</taxon>
        <taxon>Linguloidea</taxon>
        <taxon>Lingulidae</taxon>
        <taxon>Lingula</taxon>
    </lineage>
</organism>
<dbReference type="GO" id="GO:0061630">
    <property type="term" value="F:ubiquitin protein ligase activity"/>
    <property type="evidence" value="ECO:0007669"/>
    <property type="project" value="TreeGrafter"/>
</dbReference>
<dbReference type="InterPro" id="IPR050784">
    <property type="entry name" value="IAP"/>
</dbReference>
<dbReference type="CDD" id="cd00022">
    <property type="entry name" value="BIR"/>
    <property type="match status" value="2"/>
</dbReference>
<name>A0A2R2MKD5_LINAN</name>
<reference evidence="10" key="1">
    <citation type="submission" date="2025-08" db="UniProtKB">
        <authorList>
            <consortium name="RefSeq"/>
        </authorList>
    </citation>
    <scope>IDENTIFICATION</scope>
    <source>
        <tissue evidence="10">Gonads</tissue>
    </source>
</reference>
<dbReference type="InParanoid" id="A0A2R2MKD5"/>
<protein>
    <submittedName>
        <fullName evidence="10">Baculoviral IAP repeat-containing protein 7-B-like</fullName>
    </submittedName>
</protein>
<proteinExistence type="inferred from homology"/>
<feature type="domain" description="RING-type" evidence="8">
    <location>
        <begin position="317"/>
        <end position="352"/>
    </location>
</feature>
<keyword evidence="5" id="KW-0862">Zinc</keyword>
<dbReference type="GeneID" id="106168653"/>
<dbReference type="AlphaFoldDB" id="A0A2R2MKD5"/>
<evidence type="ECO:0000256" key="2">
    <source>
        <dbReference type="ARBA" id="ARBA00022703"/>
    </source>
</evidence>
<dbReference type="CDD" id="cd16713">
    <property type="entry name" value="RING-HC_BIRC2_3_7"/>
    <property type="match status" value="1"/>
</dbReference>
<dbReference type="GO" id="GO:0006915">
    <property type="term" value="P:apoptotic process"/>
    <property type="evidence" value="ECO:0007669"/>
    <property type="project" value="UniProtKB-KW"/>
</dbReference>